<dbReference type="EMBL" id="BX284601">
    <property type="protein sequence ID" value="CCA65676.1"/>
    <property type="molecule type" value="Genomic_DNA"/>
</dbReference>
<gene>
    <name evidence="1 3" type="primary">gid-1</name>
    <name evidence="1" type="ORF">CELE_Y54E5A.7</name>
    <name evidence="3" type="ORF">Y54E5A.7</name>
</gene>
<evidence type="ECO:0000313" key="1">
    <source>
        <dbReference type="EMBL" id="CCA65676.1"/>
    </source>
</evidence>
<protein>
    <submittedName>
        <fullName evidence="1">B30.2/SPRY domain-containing protein</fullName>
    </submittedName>
</protein>
<evidence type="ECO:0000313" key="2">
    <source>
        <dbReference type="Proteomes" id="UP000001940"/>
    </source>
</evidence>
<keyword evidence="2" id="KW-1185">Reference proteome</keyword>
<dbReference type="CTD" id="173332"/>
<name>F3Y5R2_CAEEL</name>
<dbReference type="RefSeq" id="NP_001252411.1">
    <property type="nucleotide sequence ID" value="NM_001265482.3"/>
</dbReference>
<organism evidence="1 2">
    <name type="scientific">Caenorhabditis elegans</name>
    <dbReference type="NCBI Taxonomy" id="6239"/>
    <lineage>
        <taxon>Eukaryota</taxon>
        <taxon>Metazoa</taxon>
        <taxon>Ecdysozoa</taxon>
        <taxon>Nematoda</taxon>
        <taxon>Chromadorea</taxon>
        <taxon>Rhabditida</taxon>
        <taxon>Rhabditina</taxon>
        <taxon>Rhabditomorpha</taxon>
        <taxon>Rhabditoidea</taxon>
        <taxon>Rhabditidae</taxon>
        <taxon>Peloderinae</taxon>
        <taxon>Caenorhabditis</taxon>
    </lineage>
</organism>
<accession>F3Y5R2</accession>
<dbReference type="ExpressionAtlas" id="F3Y5R2">
    <property type="expression patterns" value="baseline and differential"/>
</dbReference>
<dbReference type="OrthoDB" id="5809049at2759"/>
<sequence length="78" mass="9465">MFSELRNLFTGWKGLHIDYSTNDKKMAGIHFVRKMILEEPNFNEKEIIYTDEPMELAHERPDPPPREIIRQQRNEFQF</sequence>
<dbReference type="HOGENOM" id="CLU_028137_0_0_1"/>
<dbReference type="GeneID" id="173332"/>
<dbReference type="WormBase" id="Y54E5A.7d">
    <property type="protein sequence ID" value="CE46000"/>
    <property type="gene ID" value="WBGene00013202"/>
    <property type="gene designation" value="gid-1"/>
</dbReference>
<proteinExistence type="evidence at protein level"/>
<reference evidence="1 2" key="1">
    <citation type="journal article" date="1998" name="Science">
        <title>Genome sequence of the nematode C. elegans: a platform for investigating biology.</title>
        <authorList>
            <consortium name="The C. elegans sequencing consortium"/>
            <person name="Sulson J.E."/>
            <person name="Waterston R."/>
        </authorList>
    </citation>
    <scope>NUCLEOTIDE SEQUENCE [LARGE SCALE GENOMIC DNA]</scope>
    <source>
        <strain evidence="1 2">Bristol N2</strain>
    </source>
</reference>
<dbReference type="Bgee" id="WBGene00013202">
    <property type="expression patterns" value="Expressed in embryo and 4 other cell types or tissues"/>
</dbReference>
<dbReference type="AGR" id="WB:WBGene00013202"/>
<evidence type="ECO:0000313" key="3">
    <source>
        <dbReference type="WormBase" id="Y54E5A.7d"/>
    </source>
</evidence>
<evidence type="ECO:0007829" key="4">
    <source>
        <dbReference type="PeptideAtlas" id="F3Y5R2"/>
    </source>
</evidence>
<keyword evidence="4" id="KW-1267">Proteomics identification</keyword>
<dbReference type="AlphaFoldDB" id="F3Y5R2"/>
<dbReference type="Proteomes" id="UP000001940">
    <property type="component" value="Chromosome I"/>
</dbReference>